<dbReference type="GO" id="GO:0004519">
    <property type="term" value="F:endonuclease activity"/>
    <property type="evidence" value="ECO:0007669"/>
    <property type="project" value="UniProtKB-KW"/>
</dbReference>
<evidence type="ECO:0000256" key="3">
    <source>
        <dbReference type="ARBA" id="ARBA00022722"/>
    </source>
</evidence>
<dbReference type="RefSeq" id="WP_106266716.1">
    <property type="nucleotide sequence ID" value="NZ_PVTX01000004.1"/>
</dbReference>
<dbReference type="Gene3D" id="3.40.50.1010">
    <property type="entry name" value="5'-nuclease"/>
    <property type="match status" value="1"/>
</dbReference>
<keyword evidence="3 8" id="KW-0540">Nuclease</keyword>
<feature type="binding site" evidence="8">
    <location>
        <position position="100"/>
    </location>
    <ligand>
        <name>Mg(2+)</name>
        <dbReference type="ChEBI" id="CHEBI:18420"/>
    </ligand>
</feature>
<dbReference type="PANTHER" id="PTHR33653">
    <property type="entry name" value="RIBONUCLEASE VAPC2"/>
    <property type="match status" value="1"/>
</dbReference>
<keyword evidence="6 8" id="KW-0460">Magnesium</keyword>
<dbReference type="Pfam" id="PF01850">
    <property type="entry name" value="PIN"/>
    <property type="match status" value="1"/>
</dbReference>
<gene>
    <name evidence="8" type="primary">vapC</name>
    <name evidence="10" type="ORF">BCL65_104139</name>
</gene>
<evidence type="ECO:0000256" key="6">
    <source>
        <dbReference type="ARBA" id="ARBA00022842"/>
    </source>
</evidence>
<evidence type="ECO:0000259" key="9">
    <source>
        <dbReference type="Pfam" id="PF01850"/>
    </source>
</evidence>
<proteinExistence type="inferred from homology"/>
<dbReference type="InterPro" id="IPR029060">
    <property type="entry name" value="PIN-like_dom_sf"/>
</dbReference>
<dbReference type="EC" id="3.1.-.-" evidence="8"/>
<dbReference type="CDD" id="cd18768">
    <property type="entry name" value="PIN_MtVapC4-C5-like"/>
    <property type="match status" value="1"/>
</dbReference>
<keyword evidence="11" id="KW-1185">Reference proteome</keyword>
<evidence type="ECO:0000313" key="11">
    <source>
        <dbReference type="Proteomes" id="UP000239895"/>
    </source>
</evidence>
<reference evidence="10 11" key="1">
    <citation type="submission" date="2018-03" db="EMBL/GenBank/DDBJ databases">
        <title>Comparative analysis of microorganisms from saline springs in Andes Mountain Range, Colombia.</title>
        <authorList>
            <person name="Rubin E."/>
        </authorList>
    </citation>
    <scope>NUCLEOTIDE SEQUENCE [LARGE SCALE GENOMIC DNA]</scope>
    <source>
        <strain evidence="10 11">CG 23</strain>
    </source>
</reference>
<dbReference type="InterPro" id="IPR022907">
    <property type="entry name" value="VapC_family"/>
</dbReference>
<comment type="cofactor">
    <cofactor evidence="1 8">
        <name>Mg(2+)</name>
        <dbReference type="ChEBI" id="CHEBI:18420"/>
    </cofactor>
</comment>
<accession>A0ABX5EG05</accession>
<dbReference type="InterPro" id="IPR050556">
    <property type="entry name" value="Type_II_TA_system_RNase"/>
</dbReference>
<evidence type="ECO:0000256" key="8">
    <source>
        <dbReference type="HAMAP-Rule" id="MF_00265"/>
    </source>
</evidence>
<evidence type="ECO:0000256" key="5">
    <source>
        <dbReference type="ARBA" id="ARBA00022801"/>
    </source>
</evidence>
<dbReference type="SUPFAM" id="SSF88723">
    <property type="entry name" value="PIN domain-like"/>
    <property type="match status" value="1"/>
</dbReference>
<evidence type="ECO:0000313" key="10">
    <source>
        <dbReference type="EMBL" id="PRZ07696.1"/>
    </source>
</evidence>
<keyword evidence="8" id="KW-0800">Toxin</keyword>
<comment type="similarity">
    <text evidence="7 8">Belongs to the PINc/VapC protein family.</text>
</comment>
<dbReference type="InterPro" id="IPR002716">
    <property type="entry name" value="PIN_dom"/>
</dbReference>
<dbReference type="Proteomes" id="UP000239895">
    <property type="component" value="Unassembled WGS sequence"/>
</dbReference>
<keyword evidence="2 8" id="KW-1277">Toxin-antitoxin system</keyword>
<evidence type="ECO:0000256" key="4">
    <source>
        <dbReference type="ARBA" id="ARBA00022723"/>
    </source>
</evidence>
<feature type="domain" description="PIN" evidence="9">
    <location>
        <begin position="9"/>
        <end position="125"/>
    </location>
</feature>
<dbReference type="EMBL" id="PVTX01000004">
    <property type="protein sequence ID" value="PRZ07696.1"/>
    <property type="molecule type" value="Genomic_DNA"/>
</dbReference>
<sequence length="135" mass="14431">MTAAEAQGLLDTSVFIASASGRRLDGTALPEESFVSVITRAELQAGVLVAKDSETRARRLTTLDAISPLALLPVDAAAASHWARLRVRLAESGRRVNVNDLWIASIALANDLPVVTQDDDFSPLAELDALRVVRV</sequence>
<dbReference type="PANTHER" id="PTHR33653:SF1">
    <property type="entry name" value="RIBONUCLEASE VAPC2"/>
    <property type="match status" value="1"/>
</dbReference>
<keyword evidence="5 8" id="KW-0378">Hydrolase</keyword>
<dbReference type="HAMAP" id="MF_00265">
    <property type="entry name" value="VapC_Nob1"/>
    <property type="match status" value="1"/>
</dbReference>
<evidence type="ECO:0000256" key="1">
    <source>
        <dbReference type="ARBA" id="ARBA00001946"/>
    </source>
</evidence>
<organism evidence="10 11">
    <name type="scientific">Isoptericola halotolerans</name>
    <dbReference type="NCBI Taxonomy" id="300560"/>
    <lineage>
        <taxon>Bacteria</taxon>
        <taxon>Bacillati</taxon>
        <taxon>Actinomycetota</taxon>
        <taxon>Actinomycetes</taxon>
        <taxon>Micrococcales</taxon>
        <taxon>Promicromonosporaceae</taxon>
        <taxon>Isoptericola</taxon>
    </lineage>
</organism>
<evidence type="ECO:0000256" key="2">
    <source>
        <dbReference type="ARBA" id="ARBA00022649"/>
    </source>
</evidence>
<protein>
    <recommendedName>
        <fullName evidence="8">Ribonuclease VapC</fullName>
        <shortName evidence="8">RNase VapC</shortName>
        <ecNumber evidence="8">3.1.-.-</ecNumber>
    </recommendedName>
    <alternativeName>
        <fullName evidence="8">Toxin VapC</fullName>
    </alternativeName>
</protein>
<feature type="binding site" evidence="8">
    <location>
        <position position="11"/>
    </location>
    <ligand>
        <name>Mg(2+)</name>
        <dbReference type="ChEBI" id="CHEBI:18420"/>
    </ligand>
</feature>
<name>A0ABX5EG05_9MICO</name>
<evidence type="ECO:0000256" key="7">
    <source>
        <dbReference type="ARBA" id="ARBA00038093"/>
    </source>
</evidence>
<comment type="caution">
    <text evidence="10">The sequence shown here is derived from an EMBL/GenBank/DDBJ whole genome shotgun (WGS) entry which is preliminary data.</text>
</comment>
<keyword evidence="10" id="KW-0255">Endonuclease</keyword>
<comment type="function">
    <text evidence="8">Toxic component of a toxin-antitoxin (TA) system. An RNase.</text>
</comment>
<keyword evidence="4 8" id="KW-0479">Metal-binding</keyword>